<evidence type="ECO:0000256" key="2">
    <source>
        <dbReference type="SAM" id="SignalP"/>
    </source>
</evidence>
<feature type="chain" id="PRO_5004825541" evidence="2">
    <location>
        <begin position="28"/>
        <end position="98"/>
    </location>
</feature>
<accession>W2TJY0</accession>
<feature type="transmembrane region" description="Helical" evidence="1">
    <location>
        <begin position="53"/>
        <end position="72"/>
    </location>
</feature>
<sequence>MRGRRTGNLVLMTLFAWFISSSIVATARKDDTEGGNTYSIEIYDRSVLDLQDIAMLCLRCAVLLVLTPFSVAQFHRNRLSVIQPGFVRSRTFSRHNAN</sequence>
<proteinExistence type="predicted"/>
<reference evidence="4" key="1">
    <citation type="journal article" date="2014" name="Nat. Genet.">
        <title>Genome of the human hookworm Necator americanus.</title>
        <authorList>
            <person name="Tang Y.T."/>
            <person name="Gao X."/>
            <person name="Rosa B.A."/>
            <person name="Abubucker S."/>
            <person name="Hallsworth-Pepin K."/>
            <person name="Martin J."/>
            <person name="Tyagi R."/>
            <person name="Heizer E."/>
            <person name="Zhang X."/>
            <person name="Bhonagiri-Palsikar V."/>
            <person name="Minx P."/>
            <person name="Warren W.C."/>
            <person name="Wang Q."/>
            <person name="Zhan B."/>
            <person name="Hotez P.J."/>
            <person name="Sternberg P.W."/>
            <person name="Dougall A."/>
            <person name="Gaze S.T."/>
            <person name="Mulvenna J."/>
            <person name="Sotillo J."/>
            <person name="Ranganathan S."/>
            <person name="Rabelo E.M."/>
            <person name="Wilson R.K."/>
            <person name="Felgner P.L."/>
            <person name="Bethony J."/>
            <person name="Hawdon J.M."/>
            <person name="Gasser R.B."/>
            <person name="Loukas A."/>
            <person name="Mitreva M."/>
        </authorList>
    </citation>
    <scope>NUCLEOTIDE SEQUENCE [LARGE SCALE GENOMIC DNA]</scope>
</reference>
<dbReference type="Proteomes" id="UP000053676">
    <property type="component" value="Unassembled WGS sequence"/>
</dbReference>
<protein>
    <submittedName>
        <fullName evidence="3">Uncharacterized protein</fullName>
    </submittedName>
</protein>
<keyword evidence="1" id="KW-1133">Transmembrane helix</keyword>
<keyword evidence="2" id="KW-0732">Signal</keyword>
<gene>
    <name evidence="3" type="ORF">NECAME_00285</name>
</gene>
<feature type="signal peptide" evidence="2">
    <location>
        <begin position="1"/>
        <end position="27"/>
    </location>
</feature>
<dbReference type="KEGG" id="nai:NECAME_00285"/>
<evidence type="ECO:0000313" key="4">
    <source>
        <dbReference type="Proteomes" id="UP000053676"/>
    </source>
</evidence>
<organism evidence="3 4">
    <name type="scientific">Necator americanus</name>
    <name type="common">Human hookworm</name>
    <dbReference type="NCBI Taxonomy" id="51031"/>
    <lineage>
        <taxon>Eukaryota</taxon>
        <taxon>Metazoa</taxon>
        <taxon>Ecdysozoa</taxon>
        <taxon>Nematoda</taxon>
        <taxon>Chromadorea</taxon>
        <taxon>Rhabditida</taxon>
        <taxon>Rhabditina</taxon>
        <taxon>Rhabditomorpha</taxon>
        <taxon>Strongyloidea</taxon>
        <taxon>Ancylostomatidae</taxon>
        <taxon>Bunostominae</taxon>
        <taxon>Necator</taxon>
    </lineage>
</organism>
<evidence type="ECO:0000313" key="3">
    <source>
        <dbReference type="EMBL" id="ETN81934.1"/>
    </source>
</evidence>
<evidence type="ECO:0000256" key="1">
    <source>
        <dbReference type="SAM" id="Phobius"/>
    </source>
</evidence>
<feature type="non-terminal residue" evidence="3">
    <location>
        <position position="98"/>
    </location>
</feature>
<dbReference type="EMBL" id="KI658623">
    <property type="protein sequence ID" value="ETN81934.1"/>
    <property type="molecule type" value="Genomic_DNA"/>
</dbReference>
<name>W2TJY0_NECAM</name>
<keyword evidence="1" id="KW-0472">Membrane</keyword>
<keyword evidence="1" id="KW-0812">Transmembrane</keyword>
<keyword evidence="4" id="KW-1185">Reference proteome</keyword>
<dbReference type="AlphaFoldDB" id="W2TJY0"/>